<dbReference type="InterPro" id="IPR007889">
    <property type="entry name" value="HTH_Psq"/>
</dbReference>
<dbReference type="AlphaFoldDB" id="A0A0G3HCI9"/>
<evidence type="ECO:0000259" key="1">
    <source>
        <dbReference type="Pfam" id="PF04218"/>
    </source>
</evidence>
<protein>
    <submittedName>
        <fullName evidence="2">CENP-B N-terminal DNA-binding domain</fullName>
    </submittedName>
</protein>
<reference evidence="2 3" key="1">
    <citation type="journal article" date="2015" name="Genome Announc.">
        <title>Virulence Factor Genes Detected in the Complete Genome Sequence of Corynebacterium uterequi DSM 45634, Isolated from the Uterus of a Maiden Mare.</title>
        <authorList>
            <person name="Ruckert C."/>
            <person name="Kriete M."/>
            <person name="Jaenicke S."/>
            <person name="Winkler A."/>
            <person name="Tauch A."/>
        </authorList>
    </citation>
    <scope>NUCLEOTIDE SEQUENCE [LARGE SCALE GENOMIC DNA]</scope>
    <source>
        <strain evidence="2 3">DSM 45634</strain>
    </source>
</reference>
<reference evidence="3" key="2">
    <citation type="submission" date="2015-05" db="EMBL/GenBank/DDBJ databases">
        <title>Complete genome sequence of Corynebacterium uterequi DSM 45634, isolated from the uterus of a maiden mare.</title>
        <authorList>
            <person name="Ruckert C."/>
            <person name="Albersmeier A."/>
            <person name="Winkler A."/>
            <person name="Tauch A."/>
        </authorList>
    </citation>
    <scope>NUCLEOTIDE SEQUENCE [LARGE SCALE GENOMIC DNA]</scope>
    <source>
        <strain evidence="3">DSM 45634</strain>
    </source>
</reference>
<organism evidence="2 3">
    <name type="scientific">Corynebacterium uterequi</name>
    <dbReference type="NCBI Taxonomy" id="1072256"/>
    <lineage>
        <taxon>Bacteria</taxon>
        <taxon>Bacillati</taxon>
        <taxon>Actinomycetota</taxon>
        <taxon>Actinomycetes</taxon>
        <taxon>Mycobacteriales</taxon>
        <taxon>Corynebacteriaceae</taxon>
        <taxon>Corynebacterium</taxon>
    </lineage>
</organism>
<proteinExistence type="predicted"/>
<dbReference type="GO" id="GO:0003677">
    <property type="term" value="F:DNA binding"/>
    <property type="evidence" value="ECO:0007669"/>
    <property type="project" value="UniProtKB-KW"/>
</dbReference>
<sequence>MSGYSGLTADIAIQLLESGESQAAIAREFGVTQQYVSKILKGAGYVYVTPSKFVAENMPWDVPTEWRNATIHNSIRLMAFWNMDHELIKGEAVGKLSRFLNKLIVFNQVVDFNLNYPPIKGLNSKPGFAYVPRTPEDEGMAIKIRPGIRLTAEGRKLWAMPKELPEGI</sequence>
<accession>A0A0G3HCI9</accession>
<dbReference type="Proteomes" id="UP000035548">
    <property type="component" value="Chromosome"/>
</dbReference>
<dbReference type="RefSeq" id="WP_052843982.1">
    <property type="nucleotide sequence ID" value="NZ_CP011546.1"/>
</dbReference>
<dbReference type="EMBL" id="CP011546">
    <property type="protein sequence ID" value="AKK10420.1"/>
    <property type="molecule type" value="Genomic_DNA"/>
</dbReference>
<dbReference type="Pfam" id="PF04218">
    <property type="entry name" value="CENP-B_N"/>
    <property type="match status" value="1"/>
</dbReference>
<dbReference type="PATRIC" id="fig|1072256.5.peg.398"/>
<name>A0A0G3HCI9_9CORY</name>
<keyword evidence="2" id="KW-0238">DNA-binding</keyword>
<evidence type="ECO:0000313" key="3">
    <source>
        <dbReference type="Proteomes" id="UP000035548"/>
    </source>
</evidence>
<keyword evidence="3" id="KW-1185">Reference proteome</keyword>
<gene>
    <name evidence="2" type="ORF">CUTER_02025</name>
</gene>
<dbReference type="OrthoDB" id="4427333at2"/>
<feature type="domain" description="HTH psq-type" evidence="1">
    <location>
        <begin position="12"/>
        <end position="41"/>
    </location>
</feature>
<evidence type="ECO:0000313" key="2">
    <source>
        <dbReference type="EMBL" id="AKK10420.1"/>
    </source>
</evidence>
<dbReference type="KEGG" id="cut:CUTER_02025"/>